<dbReference type="Gene3D" id="3.30.70.1430">
    <property type="entry name" value="Multidrug efflux transporter AcrB pore domain"/>
    <property type="match status" value="1"/>
</dbReference>
<dbReference type="Pfam" id="PF00873">
    <property type="entry name" value="ACR_tran"/>
    <property type="match status" value="1"/>
</dbReference>
<dbReference type="EMBL" id="JACPRF010000193">
    <property type="protein sequence ID" value="MBI2876483.1"/>
    <property type="molecule type" value="Genomic_DNA"/>
</dbReference>
<keyword evidence="1" id="KW-0472">Membrane</keyword>
<keyword evidence="1" id="KW-1133">Transmembrane helix</keyword>
<sequence length="61" mass="7015">MSLWDICIRRPVFASMMIAFLLVMGLFSYRQLGLDLFPKVDFPIETITTTQRGASPEEMET</sequence>
<dbReference type="GO" id="GO:0005886">
    <property type="term" value="C:plasma membrane"/>
    <property type="evidence" value="ECO:0007669"/>
    <property type="project" value="TreeGrafter"/>
</dbReference>
<gene>
    <name evidence="2" type="ORF">HYY20_06340</name>
</gene>
<dbReference type="PANTHER" id="PTHR32063:SF0">
    <property type="entry name" value="SWARMING MOTILITY PROTEIN SWRC"/>
    <property type="match status" value="1"/>
</dbReference>
<dbReference type="AlphaFoldDB" id="A0A932CN67"/>
<reference evidence="2" key="1">
    <citation type="submission" date="2020-07" db="EMBL/GenBank/DDBJ databases">
        <title>Huge and variable diversity of episymbiotic CPR bacteria and DPANN archaea in groundwater ecosystems.</title>
        <authorList>
            <person name="He C.Y."/>
            <person name="Keren R."/>
            <person name="Whittaker M."/>
            <person name="Farag I.F."/>
            <person name="Doudna J."/>
            <person name="Cate J.H.D."/>
            <person name="Banfield J.F."/>
        </authorList>
    </citation>
    <scope>NUCLEOTIDE SEQUENCE</scope>
    <source>
        <strain evidence="2">NC_groundwater_672_Ag_B-0.1um_62_36</strain>
    </source>
</reference>
<dbReference type="Proteomes" id="UP000769766">
    <property type="component" value="Unassembled WGS sequence"/>
</dbReference>
<evidence type="ECO:0000256" key="1">
    <source>
        <dbReference type="SAM" id="Phobius"/>
    </source>
</evidence>
<feature type="non-terminal residue" evidence="2">
    <location>
        <position position="61"/>
    </location>
</feature>
<keyword evidence="1" id="KW-0812">Transmembrane</keyword>
<dbReference type="PANTHER" id="PTHR32063">
    <property type="match status" value="1"/>
</dbReference>
<organism evidence="2 3">
    <name type="scientific">Tectimicrobiota bacterium</name>
    <dbReference type="NCBI Taxonomy" id="2528274"/>
    <lineage>
        <taxon>Bacteria</taxon>
        <taxon>Pseudomonadati</taxon>
        <taxon>Nitrospinota/Tectimicrobiota group</taxon>
        <taxon>Candidatus Tectimicrobiota</taxon>
    </lineage>
</organism>
<comment type="caution">
    <text evidence="2">The sequence shown here is derived from an EMBL/GenBank/DDBJ whole genome shotgun (WGS) entry which is preliminary data.</text>
</comment>
<evidence type="ECO:0000313" key="2">
    <source>
        <dbReference type="EMBL" id="MBI2876483.1"/>
    </source>
</evidence>
<proteinExistence type="predicted"/>
<dbReference type="InterPro" id="IPR001036">
    <property type="entry name" value="Acrflvin-R"/>
</dbReference>
<dbReference type="Gene3D" id="1.20.1640.10">
    <property type="entry name" value="Multidrug efflux transporter AcrB transmembrane domain"/>
    <property type="match status" value="1"/>
</dbReference>
<name>A0A932CN67_UNCTE</name>
<dbReference type="PRINTS" id="PR00702">
    <property type="entry name" value="ACRIFLAVINRP"/>
</dbReference>
<accession>A0A932CN67</accession>
<protein>
    <submittedName>
        <fullName evidence="2">Efflux RND transporter permease subunit</fullName>
    </submittedName>
</protein>
<dbReference type="GO" id="GO:0042910">
    <property type="term" value="F:xenobiotic transmembrane transporter activity"/>
    <property type="evidence" value="ECO:0007669"/>
    <property type="project" value="TreeGrafter"/>
</dbReference>
<feature type="transmembrane region" description="Helical" evidence="1">
    <location>
        <begin position="12"/>
        <end position="29"/>
    </location>
</feature>
<evidence type="ECO:0000313" key="3">
    <source>
        <dbReference type="Proteomes" id="UP000769766"/>
    </source>
</evidence>